<dbReference type="EMBL" id="FQZT01000009">
    <property type="protein sequence ID" value="SHJ52967.1"/>
    <property type="molecule type" value="Genomic_DNA"/>
</dbReference>
<protein>
    <submittedName>
        <fullName evidence="2">PilZ domain-containing protein</fullName>
    </submittedName>
</protein>
<dbReference type="AlphaFoldDB" id="A0A1M6K213"/>
<dbReference type="SUPFAM" id="SSF141371">
    <property type="entry name" value="PilZ domain-like"/>
    <property type="match status" value="1"/>
</dbReference>
<sequence length="144" mass="16509">MTLPLNVEGVADNNHRSNRLLEESRMSEQRFYRRISFHTEAKLNISDNSYPCELIDLALQGALFKSELELPLAVNQQCDISITLPSSNLTLEFNGELIHQRGAFYGFLFVSEDAATMGHLRRLLELNIGDGDEVDREFLHWLKK</sequence>
<dbReference type="Proteomes" id="UP000184171">
    <property type="component" value="Unassembled WGS sequence"/>
</dbReference>
<name>A0A1M6K213_MALRU</name>
<evidence type="ECO:0000313" key="2">
    <source>
        <dbReference type="EMBL" id="SHJ52967.1"/>
    </source>
</evidence>
<keyword evidence="3" id="KW-1185">Reference proteome</keyword>
<feature type="domain" description="PilZ" evidence="1">
    <location>
        <begin position="28"/>
        <end position="125"/>
    </location>
</feature>
<proteinExistence type="predicted"/>
<evidence type="ECO:0000259" key="1">
    <source>
        <dbReference type="Pfam" id="PF07238"/>
    </source>
</evidence>
<dbReference type="Gene3D" id="2.40.10.220">
    <property type="entry name" value="predicted glycosyltransferase like domains"/>
    <property type="match status" value="1"/>
</dbReference>
<gene>
    <name evidence="2" type="ORF">SAMN02745165_02610</name>
</gene>
<dbReference type="OrthoDB" id="370480at2"/>
<dbReference type="STRING" id="1122189.SAMN02745165_02610"/>
<dbReference type="Pfam" id="PF07238">
    <property type="entry name" value="PilZ"/>
    <property type="match status" value="1"/>
</dbReference>
<evidence type="ECO:0000313" key="3">
    <source>
        <dbReference type="Proteomes" id="UP000184171"/>
    </source>
</evidence>
<reference evidence="2 3" key="1">
    <citation type="submission" date="2016-11" db="EMBL/GenBank/DDBJ databases">
        <authorList>
            <person name="Jaros S."/>
            <person name="Januszkiewicz K."/>
            <person name="Wedrychowicz H."/>
        </authorList>
    </citation>
    <scope>NUCLEOTIDE SEQUENCE [LARGE SCALE GENOMIC DNA]</scope>
    <source>
        <strain evidence="2 3">DSM 5091</strain>
    </source>
</reference>
<accession>A0A1M6K213</accession>
<dbReference type="InterPro" id="IPR009875">
    <property type="entry name" value="PilZ_domain"/>
</dbReference>
<dbReference type="GO" id="GO:0035438">
    <property type="term" value="F:cyclic-di-GMP binding"/>
    <property type="evidence" value="ECO:0007669"/>
    <property type="project" value="InterPro"/>
</dbReference>
<dbReference type="RefSeq" id="WP_072909172.1">
    <property type="nucleotide sequence ID" value="NZ_FQZT01000009.1"/>
</dbReference>
<organism evidence="2 3">
    <name type="scientific">Malonomonas rubra DSM 5091</name>
    <dbReference type="NCBI Taxonomy" id="1122189"/>
    <lineage>
        <taxon>Bacteria</taxon>
        <taxon>Pseudomonadati</taxon>
        <taxon>Thermodesulfobacteriota</taxon>
        <taxon>Desulfuromonadia</taxon>
        <taxon>Desulfuromonadales</taxon>
        <taxon>Geopsychrobacteraceae</taxon>
        <taxon>Malonomonas</taxon>
    </lineage>
</organism>